<evidence type="ECO:0000313" key="3">
    <source>
        <dbReference type="EMBL" id="EFH31006.1"/>
    </source>
</evidence>
<dbReference type="Pfam" id="PF02627">
    <property type="entry name" value="CMD"/>
    <property type="match status" value="1"/>
</dbReference>
<organism evidence="3 4">
    <name type="scientific">Streptomyces pristinaespiralis (strain ATCC 25486 / DSM 40338 / CBS 914.69 / JCM 4507 / KCC S-0507 / NBRC 13074 / NRRL 2958 / 5647)</name>
    <dbReference type="NCBI Taxonomy" id="457429"/>
    <lineage>
        <taxon>Bacteria</taxon>
        <taxon>Bacillati</taxon>
        <taxon>Actinomycetota</taxon>
        <taxon>Actinomycetes</taxon>
        <taxon>Kitasatosporales</taxon>
        <taxon>Streptomycetaceae</taxon>
        <taxon>Streptomyces</taxon>
    </lineage>
</organism>
<evidence type="ECO:0000259" key="2">
    <source>
        <dbReference type="Pfam" id="PF02627"/>
    </source>
</evidence>
<dbReference type="NCBIfam" id="TIGR00778">
    <property type="entry name" value="ahpD_dom"/>
    <property type="match status" value="1"/>
</dbReference>
<dbReference type="Gene3D" id="1.20.1290.10">
    <property type="entry name" value="AhpD-like"/>
    <property type="match status" value="1"/>
</dbReference>
<sequence>MQARISNPAVVIPEAMQPVLDLLKAVRTGKVPSATLELVHLRASQINGCSYCVVAGTQSARKAGETEERLAAVAAWREAPYFTDAERAALALTEAATRLADRSDPVPDDVWNAAAEHYDEKAARLADADDRRDQHVQPVQRHHPPGRRLRLV</sequence>
<feature type="domain" description="Carboxymuconolactone decarboxylase-like" evidence="2">
    <location>
        <begin position="13"/>
        <end position="94"/>
    </location>
</feature>
<dbReference type="EMBL" id="CM000950">
    <property type="protein sequence ID" value="EFH31006.1"/>
    <property type="molecule type" value="Genomic_DNA"/>
</dbReference>
<dbReference type="SUPFAM" id="SSF69118">
    <property type="entry name" value="AhpD-like"/>
    <property type="match status" value="1"/>
</dbReference>
<dbReference type="Proteomes" id="UP000002805">
    <property type="component" value="Chromosome"/>
</dbReference>
<reference evidence="4" key="1">
    <citation type="submission" date="2008-02" db="EMBL/GenBank/DDBJ databases">
        <authorList>
            <consortium name="The Broad Institute Genome Sequencing Platform"/>
            <person name="Fischbach M."/>
            <person name="Ward D."/>
            <person name="Young S."/>
            <person name="Jaffe D."/>
            <person name="Gnerre S."/>
            <person name="Berlin A."/>
            <person name="Heiman D."/>
            <person name="Hepburn T."/>
            <person name="Sykes S."/>
            <person name="Alvarado L."/>
            <person name="Kodira C.D."/>
            <person name="Straight P."/>
            <person name="Clardy J."/>
            <person name="Hung D."/>
            <person name="Kolter R."/>
            <person name="Mekalanos J."/>
            <person name="Walker S."/>
            <person name="Walsh C.T."/>
            <person name="Lander E."/>
            <person name="Galagan J."/>
            <person name="Nusbaum C."/>
            <person name="Birren B."/>
        </authorList>
    </citation>
    <scope>NUCLEOTIDE SEQUENCE [LARGE SCALE GENOMIC DNA]</scope>
    <source>
        <strain evidence="4">ATCC 25486 / DSM 40338 / CBS 914.69 / JCM 4507 / NBRC 13074 / NRRL 2958 / 5647</strain>
    </source>
</reference>
<accession>D6X698</accession>
<dbReference type="PANTHER" id="PTHR34846:SF7">
    <property type="entry name" value="BLL7811 PROTEIN"/>
    <property type="match status" value="1"/>
</dbReference>
<name>D6X698_STRE2</name>
<dbReference type="InterPro" id="IPR029032">
    <property type="entry name" value="AhpD-like"/>
</dbReference>
<dbReference type="AlphaFoldDB" id="D6X698"/>
<evidence type="ECO:0000256" key="1">
    <source>
        <dbReference type="SAM" id="MobiDB-lite"/>
    </source>
</evidence>
<feature type="compositionally biased region" description="Basic and acidic residues" evidence="1">
    <location>
        <begin position="124"/>
        <end position="135"/>
    </location>
</feature>
<dbReference type="InterPro" id="IPR003779">
    <property type="entry name" value="CMD-like"/>
</dbReference>
<keyword evidence="3" id="KW-0575">Peroxidase</keyword>
<reference evidence="4" key="2">
    <citation type="submission" date="2009-10" db="EMBL/GenBank/DDBJ databases">
        <title>The genome sequence of Streptomyces pristinaespiralis strain ATCC 25486.</title>
        <authorList>
            <consortium name="The Broad Institute Genome Sequencing Platform"/>
            <consortium name="Broad Institute Microbial Sequencing Center"/>
            <person name="Fischbach M."/>
            <person name="Godfrey P."/>
            <person name="Ward D."/>
            <person name="Young S."/>
            <person name="Zeng Q."/>
            <person name="Koehrsen M."/>
            <person name="Alvarado L."/>
            <person name="Berlin A.M."/>
            <person name="Bochicchio J."/>
            <person name="Borenstein D."/>
            <person name="Chapman S.B."/>
            <person name="Chen Z."/>
            <person name="Engels R."/>
            <person name="Freedman E."/>
            <person name="Gellesch M."/>
            <person name="Goldberg J."/>
            <person name="Griggs A."/>
            <person name="Gujja S."/>
            <person name="Heilman E.R."/>
            <person name="Heiman D.I."/>
            <person name="Hepburn T.A."/>
            <person name="Howarth C."/>
            <person name="Jen D."/>
            <person name="Larson L."/>
            <person name="Lewis B."/>
            <person name="Mehta T."/>
            <person name="Park D."/>
            <person name="Pearson M."/>
            <person name="Richards J."/>
            <person name="Roberts A."/>
            <person name="Saif S."/>
            <person name="Shea T.D."/>
            <person name="Shenoy N."/>
            <person name="Sisk P."/>
            <person name="Stolte C."/>
            <person name="Sykes S.N."/>
            <person name="Thomson T."/>
            <person name="Walk T."/>
            <person name="White J."/>
            <person name="Yandava C."/>
            <person name="Straight P."/>
            <person name="Clardy J."/>
            <person name="Hung D."/>
            <person name="Kolter R."/>
            <person name="Mekalanos J."/>
            <person name="Walker S."/>
            <person name="Walsh C.T."/>
            <person name="Wieland-Brown L.C."/>
            <person name="Haas B."/>
            <person name="Nusbaum C."/>
            <person name="Birren B."/>
        </authorList>
    </citation>
    <scope>NUCLEOTIDE SEQUENCE [LARGE SCALE GENOMIC DNA]</scope>
    <source>
        <strain evidence="4">ATCC 25486 / DSM 40338 / CBS 914.69 / JCM 4507 / NBRC 13074 / NRRL 2958 / 5647</strain>
    </source>
</reference>
<feature type="region of interest" description="Disordered" evidence="1">
    <location>
        <begin position="124"/>
        <end position="152"/>
    </location>
</feature>
<gene>
    <name evidence="3" type="ORF">SSDG_06235</name>
</gene>
<evidence type="ECO:0000313" key="4">
    <source>
        <dbReference type="Proteomes" id="UP000002805"/>
    </source>
</evidence>
<dbReference type="PANTHER" id="PTHR34846">
    <property type="entry name" value="4-CARBOXYMUCONOLACTONE DECARBOXYLASE FAMILY PROTEIN (AFU_ORTHOLOGUE AFUA_6G11590)"/>
    <property type="match status" value="1"/>
</dbReference>
<dbReference type="InterPro" id="IPR004675">
    <property type="entry name" value="AhpD_core"/>
</dbReference>
<dbReference type="HOGENOM" id="CLU_082760_6_1_11"/>
<feature type="compositionally biased region" description="Basic residues" evidence="1">
    <location>
        <begin position="140"/>
        <end position="152"/>
    </location>
</feature>
<keyword evidence="4" id="KW-1185">Reference proteome</keyword>
<proteinExistence type="predicted"/>
<keyword evidence="3" id="KW-0560">Oxidoreductase</keyword>
<dbReference type="GO" id="GO:0051920">
    <property type="term" value="F:peroxiredoxin activity"/>
    <property type="evidence" value="ECO:0007669"/>
    <property type="project" value="InterPro"/>
</dbReference>
<protein>
    <submittedName>
        <fullName evidence="3">Alkylhydroperoxidase AhpD</fullName>
    </submittedName>
</protein>
<feature type="non-terminal residue" evidence="3">
    <location>
        <position position="152"/>
    </location>
</feature>